<name>R0EHE3_CAUVI</name>
<dbReference type="AlphaFoldDB" id="R0EHE3"/>
<proteinExistence type="predicted"/>
<sequence length="46" mass="4868" precursor="true">MFGPIPFFPANAGTQFRAELVSRLARPSLMIWAPAFAGEIGFGVGA</sequence>
<protein>
    <submittedName>
        <fullName evidence="1">Uncharacterized protein</fullName>
    </submittedName>
</protein>
<comment type="caution">
    <text evidence="1">The sequence shown here is derived from an EMBL/GenBank/DDBJ whole genome shotgun (WGS) entry which is preliminary data.</text>
</comment>
<evidence type="ECO:0000313" key="1">
    <source>
        <dbReference type="EMBL" id="ENZ81464.1"/>
    </source>
</evidence>
<keyword evidence="2" id="KW-1185">Reference proteome</keyword>
<evidence type="ECO:0000313" key="2">
    <source>
        <dbReference type="Proteomes" id="UP000013063"/>
    </source>
</evidence>
<reference evidence="1 2" key="1">
    <citation type="journal article" date="2013" name="Genome Announc.">
        <title>Draft Genome Sequence for Caulobacter sp. Strain OR37, a Bacterium Tolerant to Heavy Metals.</title>
        <authorList>
            <person name="Utturkar S.M."/>
            <person name="Bollmann A."/>
            <person name="Brzoska R.M."/>
            <person name="Klingeman D.M."/>
            <person name="Epstein S.E."/>
            <person name="Palumbo A.V."/>
            <person name="Brown S.D."/>
        </authorList>
    </citation>
    <scope>NUCLEOTIDE SEQUENCE [LARGE SCALE GENOMIC DNA]</scope>
    <source>
        <strain evidence="1 2">OR37</strain>
    </source>
</reference>
<gene>
    <name evidence="1" type="ORF">OR37_02575</name>
</gene>
<dbReference type="EMBL" id="APMP01000016">
    <property type="protein sequence ID" value="ENZ81464.1"/>
    <property type="molecule type" value="Genomic_DNA"/>
</dbReference>
<accession>R0EHE3</accession>
<dbReference type="Proteomes" id="UP000013063">
    <property type="component" value="Unassembled WGS sequence"/>
</dbReference>
<organism evidence="1 2">
    <name type="scientific">Caulobacter vibrioides OR37</name>
    <dbReference type="NCBI Taxonomy" id="1292034"/>
    <lineage>
        <taxon>Bacteria</taxon>
        <taxon>Pseudomonadati</taxon>
        <taxon>Pseudomonadota</taxon>
        <taxon>Alphaproteobacteria</taxon>
        <taxon>Caulobacterales</taxon>
        <taxon>Caulobacteraceae</taxon>
        <taxon>Caulobacter</taxon>
    </lineage>
</organism>